<gene>
    <name evidence="5" type="primary">Gastricsin</name>
    <name evidence="5" type="ORF">CCHL11_07975</name>
</gene>
<organism evidence="5 6">
    <name type="scientific">Colletotrichum chlorophyti</name>
    <dbReference type="NCBI Taxonomy" id="708187"/>
    <lineage>
        <taxon>Eukaryota</taxon>
        <taxon>Fungi</taxon>
        <taxon>Dikarya</taxon>
        <taxon>Ascomycota</taxon>
        <taxon>Pezizomycotina</taxon>
        <taxon>Sordariomycetes</taxon>
        <taxon>Hypocreomycetidae</taxon>
        <taxon>Glomerellales</taxon>
        <taxon>Glomerellaceae</taxon>
        <taxon>Colletotrichum</taxon>
    </lineage>
</organism>
<dbReference type="InterPro" id="IPR034164">
    <property type="entry name" value="Pepsin-like_dom"/>
</dbReference>
<keyword evidence="6" id="KW-1185">Reference proteome</keyword>
<dbReference type="EMBL" id="MPGH01000173">
    <property type="protein sequence ID" value="OLN85417.1"/>
    <property type="molecule type" value="Genomic_DNA"/>
</dbReference>
<dbReference type="Proteomes" id="UP000186583">
    <property type="component" value="Unassembled WGS sequence"/>
</dbReference>
<feature type="domain" description="Peptidase A1" evidence="4">
    <location>
        <begin position="9"/>
        <end position="298"/>
    </location>
</feature>
<evidence type="ECO:0000256" key="3">
    <source>
        <dbReference type="RuleBase" id="RU000454"/>
    </source>
</evidence>
<dbReference type="PANTHER" id="PTHR47966">
    <property type="entry name" value="BETA-SITE APP-CLEAVING ENZYME, ISOFORM A-RELATED"/>
    <property type="match status" value="1"/>
</dbReference>
<evidence type="ECO:0000313" key="5">
    <source>
        <dbReference type="EMBL" id="OLN85417.1"/>
    </source>
</evidence>
<name>A0A1Q8RM79_9PEZI</name>
<dbReference type="PANTHER" id="PTHR47966:SF51">
    <property type="entry name" value="BETA-SITE APP-CLEAVING ENZYME, ISOFORM A-RELATED"/>
    <property type="match status" value="1"/>
</dbReference>
<dbReference type="Gene3D" id="2.40.70.10">
    <property type="entry name" value="Acid Proteases"/>
    <property type="match status" value="2"/>
</dbReference>
<dbReference type="Pfam" id="PF00026">
    <property type="entry name" value="Asp"/>
    <property type="match status" value="1"/>
</dbReference>
<dbReference type="AlphaFoldDB" id="A0A1Q8RM79"/>
<evidence type="ECO:0000259" key="4">
    <source>
        <dbReference type="PROSITE" id="PS51767"/>
    </source>
</evidence>
<keyword evidence="2 3" id="KW-0064">Aspartyl protease</keyword>
<dbReference type="InterPro" id="IPR033121">
    <property type="entry name" value="PEPTIDASE_A1"/>
</dbReference>
<comment type="caution">
    <text evidence="5">The sequence shown here is derived from an EMBL/GenBank/DDBJ whole genome shotgun (WGS) entry which is preliminary data.</text>
</comment>
<dbReference type="PROSITE" id="PS51767">
    <property type="entry name" value="PEPTIDASE_A1"/>
    <property type="match status" value="1"/>
</dbReference>
<reference evidence="5 6" key="1">
    <citation type="submission" date="2016-11" db="EMBL/GenBank/DDBJ databases">
        <title>Draft Genome Assembly of Colletotrichum chlorophyti a pathogen of herbaceous plants.</title>
        <authorList>
            <person name="Gan P."/>
            <person name="Narusaka M."/>
            <person name="Tsushima A."/>
            <person name="Narusaka Y."/>
            <person name="Takano Y."/>
            <person name="Shirasu K."/>
        </authorList>
    </citation>
    <scope>NUCLEOTIDE SEQUENCE [LARGE SCALE GENOMIC DNA]</scope>
    <source>
        <strain evidence="5 6">NTL11</strain>
    </source>
</reference>
<evidence type="ECO:0000256" key="2">
    <source>
        <dbReference type="ARBA" id="ARBA00022750"/>
    </source>
</evidence>
<dbReference type="SUPFAM" id="SSF50630">
    <property type="entry name" value="Acid proteases"/>
    <property type="match status" value="1"/>
</dbReference>
<comment type="similarity">
    <text evidence="1 3">Belongs to the peptidase A1 family.</text>
</comment>
<accession>A0A1Q8RM79</accession>
<evidence type="ECO:0000313" key="6">
    <source>
        <dbReference type="Proteomes" id="UP000186583"/>
    </source>
</evidence>
<sequence>MLTLDKGFWYGSFDVGLSTNLSLLIDTGSSDLAVNPDRYKPSSASVNLHQEGLLQYITVFENGCGSANISYSVFNDTMSFINLTVPLQTFASVKPTSPPDNNTLTAFPHDGLAGFRGRNVSRLHATPFFHQLCEQGTVRECRFGLALKSDGTGVQLLGQVDETLASGPFAKATIKTEWAVRGDVRVRGQAVAQNQVLILDSGTANVVGPTAQVMKLFDAAGIQAVNHSLPGFGFSLSTGSEEVFNIDATAFKEAMNGGNNCTATIAGLDDLNSWIVGQSWFQGKYIDFDVTGKSVGIAPLKVK</sequence>
<dbReference type="PROSITE" id="PS00141">
    <property type="entry name" value="ASP_PROTEASE"/>
    <property type="match status" value="1"/>
</dbReference>
<dbReference type="InterPro" id="IPR021109">
    <property type="entry name" value="Peptidase_aspartic_dom_sf"/>
</dbReference>
<dbReference type="GO" id="GO:0006508">
    <property type="term" value="P:proteolysis"/>
    <property type="evidence" value="ECO:0007669"/>
    <property type="project" value="UniProtKB-KW"/>
</dbReference>
<dbReference type="PRINTS" id="PR00792">
    <property type="entry name" value="PEPSIN"/>
</dbReference>
<evidence type="ECO:0000256" key="1">
    <source>
        <dbReference type="ARBA" id="ARBA00007447"/>
    </source>
</evidence>
<dbReference type="CDD" id="cd05471">
    <property type="entry name" value="pepsin_like"/>
    <property type="match status" value="1"/>
</dbReference>
<dbReference type="STRING" id="708187.A0A1Q8RM79"/>
<keyword evidence="3" id="KW-0645">Protease</keyword>
<dbReference type="OrthoDB" id="15189at2759"/>
<proteinExistence type="inferred from homology"/>
<dbReference type="InterPro" id="IPR001461">
    <property type="entry name" value="Aspartic_peptidase_A1"/>
</dbReference>
<protein>
    <submittedName>
        <fullName evidence="5">Gastricsin</fullName>
    </submittedName>
</protein>
<dbReference type="InterPro" id="IPR001969">
    <property type="entry name" value="Aspartic_peptidase_AS"/>
</dbReference>
<keyword evidence="3" id="KW-0378">Hydrolase</keyword>
<dbReference type="GO" id="GO:0004190">
    <property type="term" value="F:aspartic-type endopeptidase activity"/>
    <property type="evidence" value="ECO:0007669"/>
    <property type="project" value="UniProtKB-KW"/>
</dbReference>